<feature type="compositionally biased region" description="Basic residues" evidence="5">
    <location>
        <begin position="815"/>
        <end position="825"/>
    </location>
</feature>
<dbReference type="VEuPathDB" id="TriTrypDB:TM35_000023280"/>
<protein>
    <submittedName>
        <fullName evidence="8">Putative 5-3 exonuclease XRNA</fullName>
    </submittedName>
</protein>
<feature type="compositionally biased region" description="Polar residues" evidence="5">
    <location>
        <begin position="750"/>
        <end position="759"/>
    </location>
</feature>
<feature type="domain" description="Xrn1 helical" evidence="7">
    <location>
        <begin position="285"/>
        <end position="597"/>
    </location>
</feature>
<reference evidence="8 9" key="1">
    <citation type="submission" date="2017-03" db="EMBL/GenBank/DDBJ databases">
        <title>An alternative strategy for trypanosome survival in the mammalian bloodstream revealed through genome and transcriptome analysis of the ubiquitous bovine parasite Trypanosoma (Megatrypanum) theileri.</title>
        <authorList>
            <person name="Kelly S."/>
            <person name="Ivens A."/>
            <person name="Mott A."/>
            <person name="O'Neill E."/>
            <person name="Emms D."/>
            <person name="Macleod O."/>
            <person name="Voorheis P."/>
            <person name="Matthews J."/>
            <person name="Matthews K."/>
            <person name="Carrington M."/>
        </authorList>
    </citation>
    <scope>NUCLEOTIDE SEQUENCE [LARGE SCALE GENOMIC DNA]</scope>
    <source>
        <strain evidence="8">Edinburgh</strain>
    </source>
</reference>
<keyword evidence="2" id="KW-0378">Hydrolase</keyword>
<dbReference type="InterPro" id="IPR041412">
    <property type="entry name" value="Xrn1_helical"/>
</dbReference>
<dbReference type="GO" id="GO:0000956">
    <property type="term" value="P:nuclear-transcribed mRNA catabolic process"/>
    <property type="evidence" value="ECO:0007669"/>
    <property type="project" value="TreeGrafter"/>
</dbReference>
<accession>A0A1X0P7T7</accession>
<comment type="similarity">
    <text evidence="4">Belongs to the 5'-3' exonuclease family.</text>
</comment>
<feature type="region of interest" description="Disordered" evidence="5">
    <location>
        <begin position="703"/>
        <end position="839"/>
    </location>
</feature>
<dbReference type="CDD" id="cd18673">
    <property type="entry name" value="PIN_XRN1-2-like"/>
    <property type="match status" value="1"/>
</dbReference>
<feature type="compositionally biased region" description="Basic and acidic residues" evidence="5">
    <location>
        <begin position="703"/>
        <end position="714"/>
    </location>
</feature>
<dbReference type="PANTHER" id="PTHR12341">
    <property type="entry name" value="5'-&gt;3' EXORIBONUCLEASE"/>
    <property type="match status" value="1"/>
</dbReference>
<sequence length="839" mass="97028">MGIAGFYLWLQRWYGDCIQDVPESIVDAALKGHMLSEKEESAMRRYDNLYLDMNGLIHPCCHDTNPLPEPESEEEMFERIFAQMDLLYKVVRPRKCLVLCVDGVAPQSKMNQQRSRRFRAAEERLESDALSQECAEAVMKKGLPRPNTRDRWDHNVITPSTAFMERVGLAIEWFVMKKLNEDPDWRHITVIFSDAHVPGEGEHKIMQYIRGLRSQPGYDPHTSHVIHGMDADLICLGLSTHEEHVTILRNQLTDTYQPDHNRFCYFSLYKYRQRLKEDFSSIGKMNFERVLDDFVFLCFFVGNDFLPHVPLISIKTKGIELLLDHYVRSFETHSYLTNKGEVNYNTLSKFLRSFVQNFMVTLKREYGGVLRAKERAKVNVEERIKRSEEELNGIYKSFDSKCSDVQEISDAAHKILLSILKERTRLVADKQPLGFSYVDDNHRDGYYENKFGWNPENREEFEENIKLCCAEYLRGTQWVMRYYTTGCPSWDWYYPFHYAPLLQDLAQFTDVVNVEMSLGTPRHPVVQLLAVLPRLSVHALPEELHEAVKDPASVLGAFYPDKVDVDFSEAYFSYQGVLRLPFIDSVQLQLACQKIVELEPDHGVTLLLTHESSILSRSLEQLLGKEKEGKGKNTTTLHPIPRTISMHMPIAGSVGYYEMEWPRHAKLECPDPGMAKDTSYGKPIKDNAVRCYHYEMKKDAKYKPELLRSKRDSSEVTSSSPTRAVQTTTTTKNNNNNMKKKKHQEEVSRSKQQTTSGSSVAVHRENKDTKISPSRAKRGREEKDHDEKEQVLTPRKKKQRSESNEKVSKHEPAAKKKKIVNKNAKRSSPPSPNKKKLKK</sequence>
<name>A0A1X0P7T7_9TRYP</name>
<comment type="caution">
    <text evidence="8">The sequence shown here is derived from an EMBL/GenBank/DDBJ whole genome shotgun (WGS) entry which is preliminary data.</text>
</comment>
<feature type="compositionally biased region" description="Basic and acidic residues" evidence="5">
    <location>
        <begin position="800"/>
        <end position="814"/>
    </location>
</feature>
<evidence type="ECO:0000259" key="6">
    <source>
        <dbReference type="Pfam" id="PF03159"/>
    </source>
</evidence>
<dbReference type="InterPro" id="IPR027073">
    <property type="entry name" value="5_3_exoribonuclease"/>
</dbReference>
<evidence type="ECO:0000313" key="9">
    <source>
        <dbReference type="Proteomes" id="UP000192257"/>
    </source>
</evidence>
<evidence type="ECO:0000313" key="8">
    <source>
        <dbReference type="EMBL" id="ORC93002.1"/>
    </source>
</evidence>
<proteinExistence type="inferred from homology"/>
<feature type="compositionally biased region" description="Low complexity" evidence="5">
    <location>
        <begin position="727"/>
        <end position="737"/>
    </location>
</feature>
<dbReference type="GO" id="GO:0003723">
    <property type="term" value="F:RNA binding"/>
    <property type="evidence" value="ECO:0007669"/>
    <property type="project" value="TreeGrafter"/>
</dbReference>
<dbReference type="STRING" id="67003.A0A1X0P7T7"/>
<feature type="compositionally biased region" description="Polar residues" evidence="5">
    <location>
        <begin position="715"/>
        <end position="726"/>
    </location>
</feature>
<dbReference type="GO" id="GO:0005634">
    <property type="term" value="C:nucleus"/>
    <property type="evidence" value="ECO:0007669"/>
    <property type="project" value="TreeGrafter"/>
</dbReference>
<dbReference type="GO" id="GO:0004534">
    <property type="term" value="F:5'-3' RNA exonuclease activity"/>
    <property type="evidence" value="ECO:0007669"/>
    <property type="project" value="TreeGrafter"/>
</dbReference>
<evidence type="ECO:0000256" key="3">
    <source>
        <dbReference type="ARBA" id="ARBA00022839"/>
    </source>
</evidence>
<dbReference type="Pfam" id="PF17846">
    <property type="entry name" value="XRN_M"/>
    <property type="match status" value="1"/>
</dbReference>
<evidence type="ECO:0000256" key="5">
    <source>
        <dbReference type="SAM" id="MobiDB-lite"/>
    </source>
</evidence>
<dbReference type="PANTHER" id="PTHR12341:SF7">
    <property type="entry name" value="5'-3' EXORIBONUCLEASE 1"/>
    <property type="match status" value="1"/>
</dbReference>
<dbReference type="Proteomes" id="UP000192257">
    <property type="component" value="Unassembled WGS sequence"/>
</dbReference>
<feature type="compositionally biased region" description="Basic and acidic residues" evidence="5">
    <location>
        <begin position="779"/>
        <end position="790"/>
    </location>
</feature>
<dbReference type="EMBL" id="NBCO01000002">
    <property type="protein sequence ID" value="ORC93002.1"/>
    <property type="molecule type" value="Genomic_DNA"/>
</dbReference>
<gene>
    <name evidence="8" type="ORF">TM35_000023280</name>
</gene>
<keyword evidence="1" id="KW-0540">Nuclease</keyword>
<dbReference type="Gene3D" id="1.25.40.1050">
    <property type="match status" value="1"/>
</dbReference>
<evidence type="ECO:0000256" key="2">
    <source>
        <dbReference type="ARBA" id="ARBA00022801"/>
    </source>
</evidence>
<dbReference type="Gene3D" id="3.40.50.12390">
    <property type="match status" value="2"/>
</dbReference>
<evidence type="ECO:0000256" key="4">
    <source>
        <dbReference type="ARBA" id="ARBA00038299"/>
    </source>
</evidence>
<dbReference type="InterPro" id="IPR004859">
    <property type="entry name" value="Xrn1_N"/>
</dbReference>
<organism evidence="8 9">
    <name type="scientific">Trypanosoma theileri</name>
    <dbReference type="NCBI Taxonomy" id="67003"/>
    <lineage>
        <taxon>Eukaryota</taxon>
        <taxon>Discoba</taxon>
        <taxon>Euglenozoa</taxon>
        <taxon>Kinetoplastea</taxon>
        <taxon>Metakinetoplastina</taxon>
        <taxon>Trypanosomatida</taxon>
        <taxon>Trypanosomatidae</taxon>
        <taxon>Trypanosoma</taxon>
    </lineage>
</organism>
<dbReference type="GeneID" id="39981426"/>
<dbReference type="Pfam" id="PF03159">
    <property type="entry name" value="XRN_N"/>
    <property type="match status" value="1"/>
</dbReference>
<dbReference type="OrthoDB" id="372487at2759"/>
<evidence type="ECO:0000259" key="7">
    <source>
        <dbReference type="Pfam" id="PF17846"/>
    </source>
</evidence>
<feature type="domain" description="Xrn1 N-terminal" evidence="6">
    <location>
        <begin position="1"/>
        <end position="251"/>
    </location>
</feature>
<dbReference type="AlphaFoldDB" id="A0A1X0P7T7"/>
<keyword evidence="9" id="KW-1185">Reference proteome</keyword>
<keyword evidence="3 8" id="KW-0269">Exonuclease</keyword>
<dbReference type="RefSeq" id="XP_028887068.1">
    <property type="nucleotide sequence ID" value="XM_029021646.1"/>
</dbReference>
<evidence type="ECO:0000256" key="1">
    <source>
        <dbReference type="ARBA" id="ARBA00022722"/>
    </source>
</evidence>